<dbReference type="GO" id="GO:0006260">
    <property type="term" value="P:DNA replication"/>
    <property type="evidence" value="ECO:0007669"/>
    <property type="project" value="UniProtKB-KW"/>
</dbReference>
<dbReference type="SUPFAM" id="SSF50249">
    <property type="entry name" value="Nucleic acid-binding proteins"/>
    <property type="match status" value="1"/>
</dbReference>
<evidence type="ECO:0000313" key="9">
    <source>
        <dbReference type="EMBL" id="DAE28656.1"/>
    </source>
</evidence>
<dbReference type="Pfam" id="PF00533">
    <property type="entry name" value="BRCT"/>
    <property type="match status" value="1"/>
</dbReference>
<evidence type="ECO:0000256" key="2">
    <source>
        <dbReference type="ARBA" id="ARBA00022598"/>
    </source>
</evidence>
<comment type="catalytic activity">
    <reaction evidence="7">
        <text>NAD(+) + (deoxyribonucleotide)n-3'-hydroxyl + 5'-phospho-(deoxyribonucleotide)m = (deoxyribonucleotide)n+m + AMP + beta-nicotinamide D-nucleotide.</text>
        <dbReference type="EC" id="6.5.1.2"/>
    </reaction>
</comment>
<keyword evidence="4" id="KW-0479">Metal-binding</keyword>
<dbReference type="PROSITE" id="PS50172">
    <property type="entry name" value="BRCT"/>
    <property type="match status" value="1"/>
</dbReference>
<protein>
    <recommendedName>
        <fullName evidence="1">DNA ligase (NAD(+))</fullName>
        <ecNumber evidence="1">6.5.1.2</ecNumber>
    </recommendedName>
</protein>
<dbReference type="NCBIfam" id="NF005932">
    <property type="entry name" value="PRK07956.1"/>
    <property type="match status" value="1"/>
</dbReference>
<dbReference type="InterPro" id="IPR001679">
    <property type="entry name" value="DNA_ligase"/>
</dbReference>
<dbReference type="SMART" id="SM00292">
    <property type="entry name" value="BRCT"/>
    <property type="match status" value="1"/>
</dbReference>
<dbReference type="CDD" id="cd17748">
    <property type="entry name" value="BRCT_DNA_ligase_like"/>
    <property type="match status" value="1"/>
</dbReference>
<keyword evidence="3" id="KW-0235">DNA replication</keyword>
<evidence type="ECO:0000256" key="5">
    <source>
        <dbReference type="ARBA" id="ARBA00022833"/>
    </source>
</evidence>
<feature type="domain" description="BRCT" evidence="8">
    <location>
        <begin position="581"/>
        <end position="657"/>
    </location>
</feature>
<evidence type="ECO:0000256" key="3">
    <source>
        <dbReference type="ARBA" id="ARBA00022705"/>
    </source>
</evidence>
<evidence type="ECO:0000256" key="6">
    <source>
        <dbReference type="ARBA" id="ARBA00023027"/>
    </source>
</evidence>
<evidence type="ECO:0000259" key="8">
    <source>
        <dbReference type="PROSITE" id="PS50172"/>
    </source>
</evidence>
<dbReference type="Gene3D" id="1.10.287.610">
    <property type="entry name" value="Helix hairpin bin"/>
    <property type="match status" value="1"/>
</dbReference>
<keyword evidence="5" id="KW-0862">Zinc</keyword>
<dbReference type="Gene3D" id="1.10.150.20">
    <property type="entry name" value="5' to 3' exonuclease, C-terminal subdomain"/>
    <property type="match status" value="2"/>
</dbReference>
<dbReference type="InterPro" id="IPR013840">
    <property type="entry name" value="DNAligase_N"/>
</dbReference>
<evidence type="ECO:0000256" key="4">
    <source>
        <dbReference type="ARBA" id="ARBA00022723"/>
    </source>
</evidence>
<dbReference type="GO" id="GO:0046872">
    <property type="term" value="F:metal ion binding"/>
    <property type="evidence" value="ECO:0007669"/>
    <property type="project" value="UniProtKB-KW"/>
</dbReference>
<dbReference type="InterPro" id="IPR013839">
    <property type="entry name" value="DNAligase_adenylation"/>
</dbReference>
<dbReference type="InterPro" id="IPR004150">
    <property type="entry name" value="NAD_DNA_ligase_OB"/>
</dbReference>
<dbReference type="Pfam" id="PF01653">
    <property type="entry name" value="DNA_ligase_aden"/>
    <property type="match status" value="1"/>
</dbReference>
<dbReference type="Gene3D" id="3.40.50.10190">
    <property type="entry name" value="BRCT domain"/>
    <property type="match status" value="1"/>
</dbReference>
<dbReference type="InterPro" id="IPR036420">
    <property type="entry name" value="BRCT_dom_sf"/>
</dbReference>
<dbReference type="EMBL" id="BK059091">
    <property type="protein sequence ID" value="DAE28656.1"/>
    <property type="molecule type" value="Genomic_DNA"/>
</dbReference>
<dbReference type="Gene3D" id="3.30.470.30">
    <property type="entry name" value="DNA ligase/mRNA capping enzyme"/>
    <property type="match status" value="1"/>
</dbReference>
<keyword evidence="2 9" id="KW-0436">Ligase</keyword>
<evidence type="ECO:0000256" key="7">
    <source>
        <dbReference type="ARBA" id="ARBA00034005"/>
    </source>
</evidence>
<dbReference type="GO" id="GO:0003911">
    <property type="term" value="F:DNA ligase (NAD+) activity"/>
    <property type="evidence" value="ECO:0007669"/>
    <property type="project" value="UniProtKB-EC"/>
</dbReference>
<reference evidence="9" key="1">
    <citation type="journal article" date="2021" name="Proc. Natl. Acad. Sci. U.S.A.">
        <title>A Catalog of Tens of Thousands of Viruses from Human Metagenomes Reveals Hidden Associations with Chronic Diseases.</title>
        <authorList>
            <person name="Tisza M.J."/>
            <person name="Buck C.B."/>
        </authorList>
    </citation>
    <scope>NUCLEOTIDE SEQUENCE</scope>
    <source>
        <strain evidence="9">CtmTa7</strain>
    </source>
</reference>
<sequence length="657" mass="74090">MSKLDEIKTLIAKLNEAAYYYYQKDDPIISDKRYDEWYDQLVQLEKETGIILASSPTQTVQGFLLKDLKKVKHMRPMLSANKSKDVNDIKKFLSNKRGIVSWKMDGLTIVLTYKAGKFIQAVTRGTGEIGEDVTHTMRMCENIPLTIPYPIDMTVRGECVISWNEFTRINDKLIDKYKHPRNLAAGTVRQLDSNIVKDRKIIFKAFELVQDDNYNHPKVAEKIYDIGESFNFLSECGFDVVEHNIVTRDTVDTMIEKFDPDQYAYPVDGLIFTYDDYVYGKQLGTTSKFPLNMIALKWEDELYETVLRDIEWNTTRTGVINPVAIFDEIDLDGALTTRATLHNVSIIESLKLGIGDIIQVYRSNKVIPKVHDNLTRSNTYIIPSRCPCCGGHAIVKNENNSKILYCINPDCSAKFTSKLENFVSRNGMNIVGLSGQTIEQIVNKGYVNTFTDIYHLLEYKKELSTIPKMGAKSVSKLLNAIEDSRKTDLTHLITALSIPLIGKSTAKDIAKYCHDDVDKFVFIMNNTSLELAAIDGVGVAATKSLDDWWSENADLFYELLKELDVEKPEDASLSTSDGIDLTGKTFVITGSLNHFINRDALKDKLENMGAKVSGSVSKNTFALICNDKDSNSGKSKKAKDIGVNVWSEEDLLIFIGE</sequence>
<evidence type="ECO:0000256" key="1">
    <source>
        <dbReference type="ARBA" id="ARBA00012722"/>
    </source>
</evidence>
<keyword evidence="6" id="KW-0520">NAD</keyword>
<dbReference type="SMART" id="SM00532">
    <property type="entry name" value="LIGANc"/>
    <property type="match status" value="1"/>
</dbReference>
<dbReference type="Pfam" id="PF03120">
    <property type="entry name" value="OB_DNA_ligase"/>
    <property type="match status" value="1"/>
</dbReference>
<dbReference type="HAMAP" id="MF_01588">
    <property type="entry name" value="DNA_ligase_A"/>
    <property type="match status" value="1"/>
</dbReference>
<dbReference type="SUPFAM" id="SSF56091">
    <property type="entry name" value="DNA ligase/mRNA capping enzyme, catalytic domain"/>
    <property type="match status" value="1"/>
</dbReference>
<dbReference type="InterPro" id="IPR010994">
    <property type="entry name" value="RuvA_2-like"/>
</dbReference>
<dbReference type="GO" id="GO:0006281">
    <property type="term" value="P:DNA repair"/>
    <property type="evidence" value="ECO:0007669"/>
    <property type="project" value="InterPro"/>
</dbReference>
<proteinExistence type="inferred from homology"/>
<dbReference type="InterPro" id="IPR001357">
    <property type="entry name" value="BRCT_dom"/>
</dbReference>
<dbReference type="NCBIfam" id="TIGR00575">
    <property type="entry name" value="dnlj"/>
    <property type="match status" value="1"/>
</dbReference>
<dbReference type="EC" id="6.5.1.2" evidence="1"/>
<dbReference type="Gene3D" id="2.40.50.140">
    <property type="entry name" value="Nucleic acid-binding proteins"/>
    <property type="match status" value="1"/>
</dbReference>
<dbReference type="SUPFAM" id="SSF52113">
    <property type="entry name" value="BRCT domain"/>
    <property type="match status" value="1"/>
</dbReference>
<organism evidence="9">
    <name type="scientific">virus sp. ctmTa7</name>
    <dbReference type="NCBI Taxonomy" id="2828255"/>
    <lineage>
        <taxon>Viruses</taxon>
    </lineage>
</organism>
<name>A0A8S5RBA7_9VIRU</name>
<dbReference type="SUPFAM" id="SSF47781">
    <property type="entry name" value="RuvA domain 2-like"/>
    <property type="match status" value="1"/>
</dbReference>
<dbReference type="InterPro" id="IPR012340">
    <property type="entry name" value="NA-bd_OB-fold"/>
</dbReference>
<accession>A0A8S5RBA7</accession>
<dbReference type="PIRSF" id="PIRSF001604">
    <property type="entry name" value="LigA"/>
    <property type="match status" value="1"/>
</dbReference>